<dbReference type="Pfam" id="PF00129">
    <property type="entry name" value="MHC_I"/>
    <property type="match status" value="1"/>
</dbReference>
<dbReference type="SUPFAM" id="SSF54452">
    <property type="entry name" value="MHC antigen-recognition domain"/>
    <property type="match status" value="1"/>
</dbReference>
<dbReference type="Pfam" id="PF07654">
    <property type="entry name" value="C1-set"/>
    <property type="match status" value="1"/>
</dbReference>
<keyword evidence="3" id="KW-0812">Transmembrane</keyword>
<dbReference type="AlphaFoldDB" id="A0A8C6UHB7"/>
<reference evidence="5" key="2">
    <citation type="submission" date="2025-09" db="UniProtKB">
        <authorList>
            <consortium name="Ensembl"/>
        </authorList>
    </citation>
    <scope>IDENTIFICATION</scope>
</reference>
<dbReference type="InterPro" id="IPR037055">
    <property type="entry name" value="MHC_I-like_Ag-recog_sf"/>
</dbReference>
<evidence type="ECO:0000313" key="5">
    <source>
        <dbReference type="Ensembl" id="ENSNMLP00000032912.1"/>
    </source>
</evidence>
<dbReference type="InterPro" id="IPR001039">
    <property type="entry name" value="MHC_I_a_a1/a2"/>
</dbReference>
<comment type="similarity">
    <text evidence="2">Belongs to the MHC class I family.</text>
</comment>
<dbReference type="InterPro" id="IPR011161">
    <property type="entry name" value="MHC_I-like_Ag-recog"/>
</dbReference>
<dbReference type="PANTHER" id="PTHR16675">
    <property type="entry name" value="MHC CLASS I-RELATED"/>
    <property type="match status" value="1"/>
</dbReference>
<evidence type="ECO:0000259" key="4">
    <source>
        <dbReference type="PROSITE" id="PS50835"/>
    </source>
</evidence>
<dbReference type="PRINTS" id="PR01638">
    <property type="entry name" value="MHCCLASSI"/>
</dbReference>
<dbReference type="Ensembl" id="ENSNMLT00000036634.1">
    <property type="protein sequence ID" value="ENSNMLP00000032912.1"/>
    <property type="gene ID" value="ENSNMLG00000020173.1"/>
</dbReference>
<keyword evidence="1" id="KW-0325">Glycoprotein</keyword>
<dbReference type="InterPro" id="IPR011162">
    <property type="entry name" value="MHC_I/II-like_Ag-recog"/>
</dbReference>
<keyword evidence="6" id="KW-1185">Reference proteome</keyword>
<dbReference type="PROSITE" id="PS50835">
    <property type="entry name" value="IG_LIKE"/>
    <property type="match status" value="1"/>
</dbReference>
<accession>A0A8C6UHB7</accession>
<dbReference type="GO" id="GO:0009897">
    <property type="term" value="C:external side of plasma membrane"/>
    <property type="evidence" value="ECO:0007669"/>
    <property type="project" value="TreeGrafter"/>
</dbReference>
<evidence type="ECO:0000313" key="6">
    <source>
        <dbReference type="Proteomes" id="UP000694523"/>
    </source>
</evidence>
<dbReference type="Proteomes" id="UP000694523">
    <property type="component" value="Unplaced"/>
</dbReference>
<protein>
    <recommendedName>
        <fullName evidence="4">Ig-like domain-containing protein</fullName>
    </recommendedName>
</protein>
<dbReference type="Gene3D" id="3.30.500.10">
    <property type="entry name" value="MHC class I-like antigen recognition-like"/>
    <property type="match status" value="1"/>
</dbReference>
<name>A0A8C6UHB7_9GOBI</name>
<feature type="transmembrane region" description="Helical" evidence="3">
    <location>
        <begin position="300"/>
        <end position="324"/>
    </location>
</feature>
<dbReference type="InterPro" id="IPR036179">
    <property type="entry name" value="Ig-like_dom_sf"/>
</dbReference>
<dbReference type="FunFam" id="3.30.500.10:FF:000001">
    <property type="entry name" value="H-2 class I histocompatibility antigen, alpha chain"/>
    <property type="match status" value="1"/>
</dbReference>
<evidence type="ECO:0000256" key="2">
    <source>
        <dbReference type="RuleBase" id="RU004439"/>
    </source>
</evidence>
<keyword evidence="3" id="KW-0472">Membrane</keyword>
<dbReference type="InterPro" id="IPR003597">
    <property type="entry name" value="Ig_C1-set"/>
</dbReference>
<dbReference type="CDD" id="cd07698">
    <property type="entry name" value="IgC1_MHC_I_alpha3"/>
    <property type="match status" value="1"/>
</dbReference>
<dbReference type="InterPro" id="IPR007110">
    <property type="entry name" value="Ig-like_dom"/>
</dbReference>
<keyword evidence="3" id="KW-1133">Transmembrane helix</keyword>
<dbReference type="GO" id="GO:0005615">
    <property type="term" value="C:extracellular space"/>
    <property type="evidence" value="ECO:0007669"/>
    <property type="project" value="TreeGrafter"/>
</dbReference>
<evidence type="ECO:0000256" key="1">
    <source>
        <dbReference type="ARBA" id="ARBA00023180"/>
    </source>
</evidence>
<dbReference type="PANTHER" id="PTHR16675:SF237">
    <property type="entry name" value="MHC CLASS I ANTIGEN TRANSCRIPT VARIANT 1-RELATED"/>
    <property type="match status" value="1"/>
</dbReference>
<feature type="domain" description="Ig-like" evidence="4">
    <location>
        <begin position="193"/>
        <end position="280"/>
    </location>
</feature>
<evidence type="ECO:0000256" key="3">
    <source>
        <dbReference type="SAM" id="Phobius"/>
    </source>
</evidence>
<dbReference type="InterPro" id="IPR050208">
    <property type="entry name" value="MHC_class-I_related"/>
</dbReference>
<dbReference type="SUPFAM" id="SSF48726">
    <property type="entry name" value="Immunoglobulin"/>
    <property type="match status" value="1"/>
</dbReference>
<sequence length="406" mass="46529">MKTILFFSLAVTHSLRYFYTASRGIPSFPEFVTVGMVDEQPISYYDSNQKREVPKQEWMKQNEEPDYWEKQTQISIAAEQRFKASIDSVSQRLNQTQGPHIVQNLYGCEWDDETGDVRGFNQFGYNGEDYIVFNLETETWIAPRSEAVITKMKWDRDETRIQVDKNYLTHTCVDWLKKYIKDGKDSLMKTVLPSISLLQKSSSSPVTCHATGFYPDRAMLFWTKDGEELYEGVDYWEVLPNHDGTFQKSADLDVSSIPPGDWDRYDCVFQLSGVKEDVLTKLDKDVIKTNAKKNSPTFCIISVIIIASIIAAIVFVTILCTFLLKFKKINVEKKGKNNNFNICCHFAKTALKSMFFFQLNPPCFVSRFTSSLHYVISVSVVIICNDCSTMTLLICAFAAPYSEVKT</sequence>
<dbReference type="Gene3D" id="2.60.40.10">
    <property type="entry name" value="Immunoglobulins"/>
    <property type="match status" value="1"/>
</dbReference>
<dbReference type="InterPro" id="IPR013783">
    <property type="entry name" value="Ig-like_fold"/>
</dbReference>
<organism evidence="5 6">
    <name type="scientific">Neogobius melanostomus</name>
    <name type="common">round goby</name>
    <dbReference type="NCBI Taxonomy" id="47308"/>
    <lineage>
        <taxon>Eukaryota</taxon>
        <taxon>Metazoa</taxon>
        <taxon>Chordata</taxon>
        <taxon>Craniata</taxon>
        <taxon>Vertebrata</taxon>
        <taxon>Euteleostomi</taxon>
        <taxon>Actinopterygii</taxon>
        <taxon>Neopterygii</taxon>
        <taxon>Teleostei</taxon>
        <taxon>Neoteleostei</taxon>
        <taxon>Acanthomorphata</taxon>
        <taxon>Gobiaria</taxon>
        <taxon>Gobiiformes</taxon>
        <taxon>Gobioidei</taxon>
        <taxon>Gobiidae</taxon>
        <taxon>Benthophilinae</taxon>
        <taxon>Neogobiini</taxon>
        <taxon>Neogobius</taxon>
    </lineage>
</organism>
<proteinExistence type="inferred from homology"/>
<dbReference type="GO" id="GO:0006955">
    <property type="term" value="P:immune response"/>
    <property type="evidence" value="ECO:0007669"/>
    <property type="project" value="TreeGrafter"/>
</dbReference>
<reference evidence="5" key="1">
    <citation type="submission" date="2025-08" db="UniProtKB">
        <authorList>
            <consortium name="Ensembl"/>
        </authorList>
    </citation>
    <scope>IDENTIFICATION</scope>
</reference>
<dbReference type="SMART" id="SM00407">
    <property type="entry name" value="IGc1"/>
    <property type="match status" value="1"/>
</dbReference>